<reference evidence="7 8" key="2">
    <citation type="submission" date="2018-08" db="EMBL/GenBank/DDBJ databases">
        <title>A genome reference for cultivated species of the human gut microbiota.</title>
        <authorList>
            <person name="Zou Y."/>
            <person name="Xue W."/>
            <person name="Luo G."/>
        </authorList>
    </citation>
    <scope>NUCLEOTIDE SEQUENCE [LARGE SCALE GENOMIC DNA]</scope>
    <source>
        <strain evidence="5 8">AF36-7BH</strain>
        <strain evidence="4 7">AM32-2AC</strain>
        <strain evidence="3 9">AM37-3BH</strain>
    </source>
</reference>
<dbReference type="EMBL" id="QSIS01000025">
    <property type="protein sequence ID" value="RHD04943.1"/>
    <property type="molecule type" value="Genomic_DNA"/>
</dbReference>
<dbReference type="RefSeq" id="WP_041689007.1">
    <property type="nucleotide sequence ID" value="NZ_CABIXW010000008.1"/>
</dbReference>
<dbReference type="EMBL" id="QSHM01000027">
    <property type="protein sequence ID" value="RHC11236.1"/>
    <property type="molecule type" value="Genomic_DNA"/>
</dbReference>
<dbReference type="Proteomes" id="UP000095780">
    <property type="component" value="Unassembled WGS sequence"/>
</dbReference>
<accession>A0A174ZQP9</accession>
<dbReference type="GeneID" id="41357358"/>
<proteinExistence type="predicted"/>
<dbReference type="EMBL" id="QROY01000017">
    <property type="protein sequence ID" value="RHL65212.1"/>
    <property type="molecule type" value="Genomic_DNA"/>
</dbReference>
<organism evidence="1 6">
    <name type="scientific">Lachnospira eligens</name>
    <dbReference type="NCBI Taxonomy" id="39485"/>
    <lineage>
        <taxon>Bacteria</taxon>
        <taxon>Bacillati</taxon>
        <taxon>Bacillota</taxon>
        <taxon>Clostridia</taxon>
        <taxon>Lachnospirales</taxon>
        <taxon>Lachnospiraceae</taxon>
        <taxon>Lachnospira</taxon>
    </lineage>
</organism>
<evidence type="ECO:0000313" key="6">
    <source>
        <dbReference type="Proteomes" id="UP000095780"/>
    </source>
</evidence>
<dbReference type="EMBL" id="CZBV01000008">
    <property type="protein sequence ID" value="CUQ89713.1"/>
    <property type="molecule type" value="Genomic_DNA"/>
</dbReference>
<dbReference type="AlphaFoldDB" id="A0A174ZQP9"/>
<dbReference type="Proteomes" id="UP000285844">
    <property type="component" value="Unassembled WGS sequence"/>
</dbReference>
<name>A0A174ZQP9_9FIRM</name>
<gene>
    <name evidence="5" type="ORF">DW007_14265</name>
    <name evidence="4" type="ORF">DW811_13605</name>
    <name evidence="3" type="ORF">DW858_14245</name>
    <name evidence="1" type="ORF">ERS852492_02511</name>
    <name evidence="2" type="ORF">GKE48_07010</name>
</gene>
<evidence type="ECO:0000313" key="3">
    <source>
        <dbReference type="EMBL" id="RHC11236.1"/>
    </source>
</evidence>
<evidence type="ECO:0000313" key="8">
    <source>
        <dbReference type="Proteomes" id="UP000285201"/>
    </source>
</evidence>
<reference evidence="1 6" key="1">
    <citation type="submission" date="2015-09" db="EMBL/GenBank/DDBJ databases">
        <authorList>
            <consortium name="Pathogen Informatics"/>
        </authorList>
    </citation>
    <scope>NUCLEOTIDE SEQUENCE [LARGE SCALE GENOMIC DNA]</scope>
    <source>
        <strain evidence="1 6">2789STDY5834878</strain>
    </source>
</reference>
<evidence type="ECO:0000313" key="10">
    <source>
        <dbReference type="Proteomes" id="UP000481964"/>
    </source>
</evidence>
<evidence type="ECO:0000313" key="4">
    <source>
        <dbReference type="EMBL" id="RHD04943.1"/>
    </source>
</evidence>
<evidence type="ECO:0000313" key="9">
    <source>
        <dbReference type="Proteomes" id="UP000285844"/>
    </source>
</evidence>
<reference evidence="2 10" key="3">
    <citation type="journal article" date="2019" name="Nat. Med.">
        <title>A library of human gut bacterial isolates paired with longitudinal multiomics data enables mechanistic microbiome research.</title>
        <authorList>
            <person name="Poyet M."/>
            <person name="Groussin M."/>
            <person name="Gibbons S.M."/>
            <person name="Avila-Pacheco J."/>
            <person name="Jiang X."/>
            <person name="Kearney S.M."/>
            <person name="Perrotta A.R."/>
            <person name="Berdy B."/>
            <person name="Zhao S."/>
            <person name="Lieberman T.D."/>
            <person name="Swanson P.K."/>
            <person name="Smith M."/>
            <person name="Roesemann S."/>
            <person name="Alexander J.E."/>
            <person name="Rich S.A."/>
            <person name="Livny J."/>
            <person name="Vlamakis H."/>
            <person name="Clish C."/>
            <person name="Bullock K."/>
            <person name="Deik A."/>
            <person name="Scott J."/>
            <person name="Pierce K.A."/>
            <person name="Xavier R.J."/>
            <person name="Alm E.J."/>
        </authorList>
    </citation>
    <scope>NUCLEOTIDE SEQUENCE [LARGE SCALE GENOMIC DNA]</scope>
    <source>
        <strain evidence="2 10">BIOML-A1</strain>
    </source>
</reference>
<evidence type="ECO:0000313" key="1">
    <source>
        <dbReference type="EMBL" id="CUQ89713.1"/>
    </source>
</evidence>
<protein>
    <submittedName>
        <fullName evidence="2">Nucleic acid-binding protein</fullName>
    </submittedName>
</protein>
<dbReference type="Proteomes" id="UP000481964">
    <property type="component" value="Unassembled WGS sequence"/>
</dbReference>
<evidence type="ECO:0000313" key="5">
    <source>
        <dbReference type="EMBL" id="RHL65212.1"/>
    </source>
</evidence>
<dbReference type="EMBL" id="WKRD01000004">
    <property type="protein sequence ID" value="MSC57195.1"/>
    <property type="molecule type" value="Genomic_DNA"/>
</dbReference>
<sequence length="65" mass="7215">MRKCAKCGKVMMSDLRLKVNGGGYGIVVHVDEKQKAKIIDDVKVAVCPECGNIEMYLEDLTNLKD</sequence>
<dbReference type="Proteomes" id="UP000285201">
    <property type="component" value="Unassembled WGS sequence"/>
</dbReference>
<evidence type="ECO:0000313" key="2">
    <source>
        <dbReference type="EMBL" id="MSC57195.1"/>
    </source>
</evidence>
<dbReference type="Proteomes" id="UP000284794">
    <property type="component" value="Unassembled WGS sequence"/>
</dbReference>
<evidence type="ECO:0000313" key="7">
    <source>
        <dbReference type="Proteomes" id="UP000284794"/>
    </source>
</evidence>